<organism evidence="1 2">
    <name type="scientific">Phaseolus vulgaris</name>
    <name type="common">Kidney bean</name>
    <name type="synonym">French bean</name>
    <dbReference type="NCBI Taxonomy" id="3885"/>
    <lineage>
        <taxon>Eukaryota</taxon>
        <taxon>Viridiplantae</taxon>
        <taxon>Streptophyta</taxon>
        <taxon>Embryophyta</taxon>
        <taxon>Tracheophyta</taxon>
        <taxon>Spermatophyta</taxon>
        <taxon>Magnoliopsida</taxon>
        <taxon>eudicotyledons</taxon>
        <taxon>Gunneridae</taxon>
        <taxon>Pentapetalae</taxon>
        <taxon>rosids</taxon>
        <taxon>fabids</taxon>
        <taxon>Fabales</taxon>
        <taxon>Fabaceae</taxon>
        <taxon>Papilionoideae</taxon>
        <taxon>50 kb inversion clade</taxon>
        <taxon>NPAAA clade</taxon>
        <taxon>indigoferoid/millettioid clade</taxon>
        <taxon>Phaseoleae</taxon>
        <taxon>Phaseolus</taxon>
    </lineage>
</organism>
<keyword evidence="2" id="KW-1185">Reference proteome</keyword>
<accession>V7ANG0</accession>
<dbReference type="Gramene" id="ESW06840">
    <property type="protein sequence ID" value="ESW06840"/>
    <property type="gene ID" value="PHAVU_010G081200g"/>
</dbReference>
<evidence type="ECO:0000313" key="1">
    <source>
        <dbReference type="EMBL" id="ESW06840.1"/>
    </source>
</evidence>
<dbReference type="EMBL" id="CM002297">
    <property type="protein sequence ID" value="ESW06840.1"/>
    <property type="molecule type" value="Genomic_DNA"/>
</dbReference>
<name>V7ANG0_PHAVU</name>
<reference evidence="2" key="1">
    <citation type="journal article" date="2014" name="Nat. Genet.">
        <title>A reference genome for common bean and genome-wide analysis of dual domestications.</title>
        <authorList>
            <person name="Schmutz J."/>
            <person name="McClean P.E."/>
            <person name="Mamidi S."/>
            <person name="Wu G.A."/>
            <person name="Cannon S.B."/>
            <person name="Grimwood J."/>
            <person name="Jenkins J."/>
            <person name="Shu S."/>
            <person name="Song Q."/>
            <person name="Chavarro C."/>
            <person name="Torres-Torres M."/>
            <person name="Geffroy V."/>
            <person name="Moghaddam S.M."/>
            <person name="Gao D."/>
            <person name="Abernathy B."/>
            <person name="Barry K."/>
            <person name="Blair M."/>
            <person name="Brick M.A."/>
            <person name="Chovatia M."/>
            <person name="Gepts P."/>
            <person name="Goodstein D.M."/>
            <person name="Gonzales M."/>
            <person name="Hellsten U."/>
            <person name="Hyten D.L."/>
            <person name="Jia G."/>
            <person name="Kelly J.D."/>
            <person name="Kudrna D."/>
            <person name="Lee R."/>
            <person name="Richard M.M."/>
            <person name="Miklas P.N."/>
            <person name="Osorno J.M."/>
            <person name="Rodrigues J."/>
            <person name="Thareau V."/>
            <person name="Urrea C.A."/>
            <person name="Wang M."/>
            <person name="Yu Y."/>
            <person name="Zhang M."/>
            <person name="Wing R.A."/>
            <person name="Cregan P.B."/>
            <person name="Rokhsar D.S."/>
            <person name="Jackson S.A."/>
        </authorList>
    </citation>
    <scope>NUCLEOTIDE SEQUENCE [LARGE SCALE GENOMIC DNA]</scope>
    <source>
        <strain evidence="2">cv. G19833</strain>
    </source>
</reference>
<evidence type="ECO:0000313" key="2">
    <source>
        <dbReference type="Proteomes" id="UP000000226"/>
    </source>
</evidence>
<sequence>MQAMYSSVARELKTTQLTDEHPQDYLNFYSLSNREDFNEESSSTWCTALTYESIYASDRNAEVQLGQEYGPKPKIWRVYERKNKRGVKRNDVALNQA</sequence>
<dbReference type="AlphaFoldDB" id="V7ANG0"/>
<dbReference type="Proteomes" id="UP000000226">
    <property type="component" value="Chromosome 10"/>
</dbReference>
<dbReference type="SMR" id="V7ANG0"/>
<proteinExistence type="predicted"/>
<protein>
    <submittedName>
        <fullName evidence="1">Uncharacterized protein</fullName>
    </submittedName>
</protein>
<gene>
    <name evidence="1" type="ORF">PHAVU_010G081200g</name>
</gene>
<dbReference type="STRING" id="3885.V7ANG0"/>